<evidence type="ECO:0000259" key="1">
    <source>
        <dbReference type="Pfam" id="PF12146"/>
    </source>
</evidence>
<accession>C1B769</accession>
<dbReference type="OrthoDB" id="9777090at2"/>
<organism evidence="2 3">
    <name type="scientific">Rhodococcus opacus (strain B4)</name>
    <dbReference type="NCBI Taxonomy" id="632772"/>
    <lineage>
        <taxon>Bacteria</taxon>
        <taxon>Bacillati</taxon>
        <taxon>Actinomycetota</taxon>
        <taxon>Actinomycetes</taxon>
        <taxon>Mycobacteriales</taxon>
        <taxon>Nocardiaceae</taxon>
        <taxon>Rhodococcus</taxon>
    </lineage>
</organism>
<dbReference type="RefSeq" id="WP_012690473.1">
    <property type="nucleotide sequence ID" value="NC_012522.1"/>
</dbReference>
<dbReference type="EMBL" id="AP011115">
    <property type="protein sequence ID" value="BAH51522.1"/>
    <property type="molecule type" value="Genomic_DNA"/>
</dbReference>
<dbReference type="PATRIC" id="fig|632772.20.peg.3435"/>
<name>C1B769_RHOOB</name>
<proteinExistence type="predicted"/>
<dbReference type="KEGG" id="rop:ROP_32750"/>
<dbReference type="Pfam" id="PF12146">
    <property type="entry name" value="Hydrolase_4"/>
    <property type="match status" value="1"/>
</dbReference>
<sequence>MIRVVLVAVAVVALLIAAAWVLQRKLIYYPDTRPVPTAGGLIAGAEDVTLTTSDGLELGAWYVPPAVGEPRMTVLVAAGNAGNRADRALLASDLAAAGFATLLFDYRGYGGNPGRPSEEGLARDVRAARRYLVDERRVPPDRLLYFGESLGTGVVTELATEHPPAGLLLRSPFVDLAAVGRHHYPFLPVGLLLRDRFPVAEHVARVDVPTTVVYGTADVVVPPDQSARVAEAALGDVDTVVLAGAGHNDDVMFGGPEIVRATADLAARALRAP</sequence>
<dbReference type="InterPro" id="IPR029058">
    <property type="entry name" value="AB_hydrolase_fold"/>
</dbReference>
<dbReference type="Proteomes" id="UP000002212">
    <property type="component" value="Chromosome"/>
</dbReference>
<reference evidence="2 3" key="1">
    <citation type="submission" date="2009-03" db="EMBL/GenBank/DDBJ databases">
        <title>Comparison of the complete genome sequences of Rhodococcus erythropolis PR4 and Rhodococcus opacus B4.</title>
        <authorList>
            <person name="Takarada H."/>
            <person name="Sekine M."/>
            <person name="Hosoyama A."/>
            <person name="Yamada R."/>
            <person name="Fujisawa T."/>
            <person name="Omata S."/>
            <person name="Shimizu A."/>
            <person name="Tsukatani N."/>
            <person name="Tanikawa S."/>
            <person name="Fujita N."/>
            <person name="Harayama S."/>
        </authorList>
    </citation>
    <scope>NUCLEOTIDE SEQUENCE [LARGE SCALE GENOMIC DNA]</scope>
    <source>
        <strain evidence="2 3">B4</strain>
    </source>
</reference>
<evidence type="ECO:0000313" key="2">
    <source>
        <dbReference type="EMBL" id="BAH51522.1"/>
    </source>
</evidence>
<dbReference type="SUPFAM" id="SSF53474">
    <property type="entry name" value="alpha/beta-Hydrolases"/>
    <property type="match status" value="1"/>
</dbReference>
<dbReference type="Gene3D" id="3.40.50.1820">
    <property type="entry name" value="alpha/beta hydrolase"/>
    <property type="match status" value="1"/>
</dbReference>
<dbReference type="PANTHER" id="PTHR12277">
    <property type="entry name" value="ALPHA/BETA HYDROLASE DOMAIN-CONTAINING PROTEIN"/>
    <property type="match status" value="1"/>
</dbReference>
<dbReference type="STRING" id="632772.ROP_32750"/>
<feature type="domain" description="Serine aminopeptidase S33" evidence="1">
    <location>
        <begin position="69"/>
        <end position="177"/>
    </location>
</feature>
<dbReference type="PANTHER" id="PTHR12277:SF79">
    <property type="entry name" value="XAA-PRO DIPEPTIDYL-PEPTIDASE-RELATED"/>
    <property type="match status" value="1"/>
</dbReference>
<evidence type="ECO:0000313" key="3">
    <source>
        <dbReference type="Proteomes" id="UP000002212"/>
    </source>
</evidence>
<dbReference type="InterPro" id="IPR022742">
    <property type="entry name" value="Hydrolase_4"/>
</dbReference>
<gene>
    <name evidence="2" type="ordered locus">ROP_32750</name>
</gene>
<protein>
    <submittedName>
        <fullName evidence="2">Hypothetical membrane protein</fullName>
    </submittedName>
</protein>
<dbReference type="AlphaFoldDB" id="C1B769"/>
<dbReference type="HOGENOM" id="CLU_029375_2_1_11"/>